<dbReference type="Pfam" id="PF02902">
    <property type="entry name" value="Peptidase_C48"/>
    <property type="match status" value="1"/>
</dbReference>
<sequence length="222" mass="25721">MGSLVDEPESKLVMKTGNGEVEPTAPSCTHDDISQVYENAENIINRHERGGKEMKKQLIRPLKIEKIRRLTRKWWSGVIAEETIVHPVLGYHLRYKNLLSLKSKHELDDTIVEAYCDLLRMEQIIPRMLSHLGAKKFDKDRPLRVNVIAERPKQENGTDCGVFVCKYIDSLLTCTDYTAQYWSLRIIDTFCYCMAWELSKKGEARKISTEGIRLRFSLEESE</sequence>
<dbReference type="EMBL" id="JAUIZM010000008">
    <property type="protein sequence ID" value="KAK1369044.1"/>
    <property type="molecule type" value="Genomic_DNA"/>
</dbReference>
<dbReference type="GO" id="GO:0008234">
    <property type="term" value="F:cysteine-type peptidase activity"/>
    <property type="evidence" value="ECO:0007669"/>
    <property type="project" value="InterPro"/>
</dbReference>
<evidence type="ECO:0000256" key="2">
    <source>
        <dbReference type="ARBA" id="ARBA00022670"/>
    </source>
</evidence>
<organism evidence="5 6">
    <name type="scientific">Heracleum sosnowskyi</name>
    <dbReference type="NCBI Taxonomy" id="360622"/>
    <lineage>
        <taxon>Eukaryota</taxon>
        <taxon>Viridiplantae</taxon>
        <taxon>Streptophyta</taxon>
        <taxon>Embryophyta</taxon>
        <taxon>Tracheophyta</taxon>
        <taxon>Spermatophyta</taxon>
        <taxon>Magnoliopsida</taxon>
        <taxon>eudicotyledons</taxon>
        <taxon>Gunneridae</taxon>
        <taxon>Pentapetalae</taxon>
        <taxon>asterids</taxon>
        <taxon>campanulids</taxon>
        <taxon>Apiales</taxon>
        <taxon>Apiaceae</taxon>
        <taxon>Apioideae</taxon>
        <taxon>apioid superclade</taxon>
        <taxon>Tordylieae</taxon>
        <taxon>Tordyliinae</taxon>
        <taxon>Heracleum</taxon>
    </lineage>
</organism>
<reference evidence="5" key="2">
    <citation type="submission" date="2023-05" db="EMBL/GenBank/DDBJ databases">
        <authorList>
            <person name="Schelkunov M.I."/>
        </authorList>
    </citation>
    <scope>NUCLEOTIDE SEQUENCE</scope>
    <source>
        <strain evidence="5">Hsosn_3</strain>
        <tissue evidence="5">Leaf</tissue>
    </source>
</reference>
<accession>A0AAD8HMH1</accession>
<dbReference type="SUPFAM" id="SSF54001">
    <property type="entry name" value="Cysteine proteinases"/>
    <property type="match status" value="1"/>
</dbReference>
<dbReference type="InterPro" id="IPR038765">
    <property type="entry name" value="Papain-like_cys_pep_sf"/>
</dbReference>
<dbReference type="Gene3D" id="1.10.418.20">
    <property type="match status" value="1"/>
</dbReference>
<evidence type="ECO:0000313" key="5">
    <source>
        <dbReference type="EMBL" id="KAK1369044.1"/>
    </source>
</evidence>
<keyword evidence="3" id="KW-0378">Hydrolase</keyword>
<gene>
    <name evidence="5" type="ORF">POM88_035136</name>
</gene>
<evidence type="ECO:0000259" key="4">
    <source>
        <dbReference type="Pfam" id="PF02902"/>
    </source>
</evidence>
<evidence type="ECO:0000256" key="1">
    <source>
        <dbReference type="ARBA" id="ARBA00005234"/>
    </source>
</evidence>
<keyword evidence="6" id="KW-1185">Reference proteome</keyword>
<protein>
    <recommendedName>
        <fullName evidence="4">Ubiquitin-like protease family profile domain-containing protein</fullName>
    </recommendedName>
</protein>
<name>A0AAD8HMH1_9APIA</name>
<comment type="caution">
    <text evidence="5">The sequence shown here is derived from an EMBL/GenBank/DDBJ whole genome shotgun (WGS) entry which is preliminary data.</text>
</comment>
<dbReference type="GO" id="GO:0006508">
    <property type="term" value="P:proteolysis"/>
    <property type="evidence" value="ECO:0007669"/>
    <property type="project" value="UniProtKB-KW"/>
</dbReference>
<evidence type="ECO:0000256" key="3">
    <source>
        <dbReference type="ARBA" id="ARBA00022801"/>
    </source>
</evidence>
<feature type="domain" description="Ubiquitin-like protease family profile" evidence="4">
    <location>
        <begin position="124"/>
        <end position="173"/>
    </location>
</feature>
<evidence type="ECO:0000313" key="6">
    <source>
        <dbReference type="Proteomes" id="UP001237642"/>
    </source>
</evidence>
<dbReference type="AlphaFoldDB" id="A0AAD8HMH1"/>
<dbReference type="InterPro" id="IPR003653">
    <property type="entry name" value="Peptidase_C48_C"/>
</dbReference>
<comment type="similarity">
    <text evidence="1">Belongs to the peptidase C48 family.</text>
</comment>
<dbReference type="Proteomes" id="UP001237642">
    <property type="component" value="Unassembled WGS sequence"/>
</dbReference>
<keyword evidence="2" id="KW-0645">Protease</keyword>
<proteinExistence type="inferred from homology"/>
<reference evidence="5" key="1">
    <citation type="submission" date="2023-02" db="EMBL/GenBank/DDBJ databases">
        <title>Genome of toxic invasive species Heracleum sosnowskyi carries increased number of genes despite the absence of recent whole-genome duplications.</title>
        <authorList>
            <person name="Schelkunov M."/>
            <person name="Shtratnikova V."/>
            <person name="Makarenko M."/>
            <person name="Klepikova A."/>
            <person name="Omelchenko D."/>
            <person name="Novikova G."/>
            <person name="Obukhova E."/>
            <person name="Bogdanov V."/>
            <person name="Penin A."/>
            <person name="Logacheva M."/>
        </authorList>
    </citation>
    <scope>NUCLEOTIDE SEQUENCE</scope>
    <source>
        <strain evidence="5">Hsosn_3</strain>
        <tissue evidence="5">Leaf</tissue>
    </source>
</reference>